<reference evidence="2" key="1">
    <citation type="submission" date="2020-08" db="EMBL/GenBank/DDBJ databases">
        <title>Genomic Encyclopedia of Type Strains, Phase III (KMG-III): the genomes of soil and plant-associated and newly described type strains.</title>
        <authorList>
            <person name="Whitman W."/>
        </authorList>
    </citation>
    <scope>NUCLEOTIDE SEQUENCE [LARGE SCALE GENOMIC DNA]</scope>
    <source>
        <strain evidence="2">CECT 8628</strain>
    </source>
</reference>
<evidence type="ECO:0000313" key="2">
    <source>
        <dbReference type="EMBL" id="MBB3054864.1"/>
    </source>
</evidence>
<keyword evidence="3" id="KW-1185">Reference proteome</keyword>
<dbReference type="OrthoDB" id="1160385at2"/>
<gene>
    <name evidence="2" type="ORF">FHS11_001281</name>
</gene>
<keyword evidence="1" id="KW-1133">Transmembrane helix</keyword>
<dbReference type="RefSeq" id="WP_096355397.1">
    <property type="nucleotide sequence ID" value="NZ_AP017313.1"/>
</dbReference>
<dbReference type="EMBL" id="JACHWX010000003">
    <property type="protein sequence ID" value="MBB3054864.1"/>
    <property type="molecule type" value="Genomic_DNA"/>
</dbReference>
<name>A0A839SC18_9SPHI</name>
<feature type="transmembrane region" description="Helical" evidence="1">
    <location>
        <begin position="160"/>
        <end position="178"/>
    </location>
</feature>
<evidence type="ECO:0000256" key="1">
    <source>
        <dbReference type="SAM" id="Phobius"/>
    </source>
</evidence>
<feature type="transmembrane region" description="Helical" evidence="1">
    <location>
        <begin position="69"/>
        <end position="90"/>
    </location>
</feature>
<evidence type="ECO:0000313" key="3">
    <source>
        <dbReference type="Proteomes" id="UP000539265"/>
    </source>
</evidence>
<dbReference type="Proteomes" id="UP000539265">
    <property type="component" value="Unassembled WGS sequence"/>
</dbReference>
<keyword evidence="1" id="KW-0472">Membrane</keyword>
<sequence length="198" mass="22508">MELEEMKTLWGEMSAEMEKQKKLTDSLIIKMTQVNYNHKVAKIWVPEAIGSAGCFVIAAYILINMGALNTWYLLVCGIVSALLLILMPTLTIRSIFKIRSINISANSYKESLIAYSSSKKQIVSVQKLKFYLGAILMLVSLPVMSELIGGKDIFKITGVWYWYLIISPIYYWFATRWVSRCYLNVLAGAENILKEIEA</sequence>
<comment type="caution">
    <text evidence="2">The sequence shown here is derived from an EMBL/GenBank/DDBJ whole genome shotgun (WGS) entry which is preliminary data.</text>
</comment>
<protein>
    <submittedName>
        <fullName evidence="2">Uncharacterized protein</fullName>
    </submittedName>
</protein>
<feature type="transmembrane region" description="Helical" evidence="1">
    <location>
        <begin position="43"/>
        <end position="63"/>
    </location>
</feature>
<dbReference type="AlphaFoldDB" id="A0A839SC18"/>
<proteinExistence type="predicted"/>
<accession>A0A839SC18</accession>
<organism evidence="2 3">
    <name type="scientific">Mucilaginibacter gotjawali</name>
    <dbReference type="NCBI Taxonomy" id="1550579"/>
    <lineage>
        <taxon>Bacteria</taxon>
        <taxon>Pseudomonadati</taxon>
        <taxon>Bacteroidota</taxon>
        <taxon>Sphingobacteriia</taxon>
        <taxon>Sphingobacteriales</taxon>
        <taxon>Sphingobacteriaceae</taxon>
        <taxon>Mucilaginibacter</taxon>
    </lineage>
</organism>
<keyword evidence="1" id="KW-0812">Transmembrane</keyword>
<feature type="transmembrane region" description="Helical" evidence="1">
    <location>
        <begin position="128"/>
        <end position="148"/>
    </location>
</feature>